<evidence type="ECO:0000256" key="5">
    <source>
        <dbReference type="ARBA" id="ARBA00022801"/>
    </source>
</evidence>
<comment type="catalytic activity">
    <reaction evidence="12">
        <text>Couples ATP hydrolysis with the unwinding of duplex DNA by translocating in the 3'-5' direction.</text>
        <dbReference type="EC" id="5.6.2.4"/>
    </reaction>
</comment>
<comment type="function">
    <text evidence="12">Initiates the restart of stalled replication forks, which reloads the replicative helicase on sites other than the origin of replication. Recognizes and binds to abandoned replication forks and remodels them to uncover a helicase loading site. Promotes assembly of the primosome at these replication forks.</text>
</comment>
<dbReference type="GO" id="GO:0006270">
    <property type="term" value="P:DNA replication initiation"/>
    <property type="evidence" value="ECO:0007669"/>
    <property type="project" value="TreeGrafter"/>
</dbReference>
<dbReference type="Pfam" id="PF17764">
    <property type="entry name" value="PriA_3primeBD"/>
    <property type="match status" value="1"/>
</dbReference>
<dbReference type="CDD" id="cd17929">
    <property type="entry name" value="DEXHc_priA"/>
    <property type="match status" value="1"/>
</dbReference>
<dbReference type="Pfam" id="PF00271">
    <property type="entry name" value="Helicase_C"/>
    <property type="match status" value="1"/>
</dbReference>
<dbReference type="GO" id="GO:0008270">
    <property type="term" value="F:zinc ion binding"/>
    <property type="evidence" value="ECO:0007669"/>
    <property type="project" value="UniProtKB-UniRule"/>
</dbReference>
<feature type="domain" description="Helicase ATP-binding" evidence="13">
    <location>
        <begin position="319"/>
        <end position="486"/>
    </location>
</feature>
<reference evidence="15" key="1">
    <citation type="submission" date="2023-05" db="EMBL/GenBank/DDBJ databases">
        <authorList>
            <person name="Zhang X."/>
        </authorList>
    </citation>
    <scope>NUCLEOTIDE SEQUENCE</scope>
    <source>
        <strain evidence="15">YF14B1</strain>
    </source>
</reference>
<evidence type="ECO:0000256" key="2">
    <source>
        <dbReference type="ARBA" id="ARBA00022705"/>
    </source>
</evidence>
<dbReference type="InterPro" id="IPR041222">
    <property type="entry name" value="PriA_3primeBD"/>
</dbReference>
<comment type="subunit">
    <text evidence="12">Component of the replication restart primosome.</text>
</comment>
<proteinExistence type="inferred from homology"/>
<dbReference type="InterPro" id="IPR014001">
    <property type="entry name" value="Helicase_ATP-bd"/>
</dbReference>
<evidence type="ECO:0000256" key="12">
    <source>
        <dbReference type="HAMAP-Rule" id="MF_00983"/>
    </source>
</evidence>
<gene>
    <name evidence="12 15" type="primary">priA</name>
    <name evidence="15" type="ORF">QNI16_01315</name>
</gene>
<evidence type="ECO:0000313" key="15">
    <source>
        <dbReference type="EMBL" id="MDJ1479100.1"/>
    </source>
</evidence>
<keyword evidence="3 12" id="KW-0479">Metal-binding</keyword>
<dbReference type="CDD" id="cd18804">
    <property type="entry name" value="SF2_C_priA"/>
    <property type="match status" value="1"/>
</dbReference>
<keyword evidence="2 12" id="KW-0235">DNA replication</keyword>
<evidence type="ECO:0000256" key="8">
    <source>
        <dbReference type="ARBA" id="ARBA00022840"/>
    </source>
</evidence>
<dbReference type="InterPro" id="IPR005259">
    <property type="entry name" value="PriA"/>
</dbReference>
<dbReference type="AlphaFoldDB" id="A0AAE3QHU2"/>
<comment type="catalytic activity">
    <reaction evidence="11 12">
        <text>ATP + H2O = ADP + phosphate + H(+)</text>
        <dbReference type="Rhea" id="RHEA:13065"/>
        <dbReference type="ChEBI" id="CHEBI:15377"/>
        <dbReference type="ChEBI" id="CHEBI:15378"/>
        <dbReference type="ChEBI" id="CHEBI:30616"/>
        <dbReference type="ChEBI" id="CHEBI:43474"/>
        <dbReference type="ChEBI" id="CHEBI:456216"/>
        <dbReference type="EC" id="5.6.2.4"/>
    </reaction>
</comment>
<keyword evidence="6 12" id="KW-0347">Helicase</keyword>
<evidence type="ECO:0000256" key="11">
    <source>
        <dbReference type="ARBA" id="ARBA00048988"/>
    </source>
</evidence>
<dbReference type="Gene3D" id="3.40.1440.60">
    <property type="entry name" value="PriA, 3(prime) DNA-binding domain"/>
    <property type="match status" value="1"/>
</dbReference>
<evidence type="ECO:0000256" key="9">
    <source>
        <dbReference type="ARBA" id="ARBA00023125"/>
    </source>
</evidence>
<evidence type="ECO:0000256" key="10">
    <source>
        <dbReference type="ARBA" id="ARBA00023235"/>
    </source>
</evidence>
<evidence type="ECO:0000256" key="3">
    <source>
        <dbReference type="ARBA" id="ARBA00022723"/>
    </source>
</evidence>
<feature type="binding site" evidence="12">
    <location>
        <position position="589"/>
    </location>
    <ligand>
        <name>Zn(2+)</name>
        <dbReference type="ChEBI" id="CHEBI:29105"/>
        <label>1</label>
    </ligand>
</feature>
<dbReference type="NCBIfam" id="TIGR00595">
    <property type="entry name" value="priA"/>
    <property type="match status" value="1"/>
</dbReference>
<feature type="binding site" evidence="12">
    <location>
        <position position="552"/>
    </location>
    <ligand>
        <name>Zn(2+)</name>
        <dbReference type="ChEBI" id="CHEBI:29105"/>
        <label>1</label>
    </ligand>
</feature>
<comment type="caution">
    <text evidence="15">The sequence shown here is derived from an EMBL/GenBank/DDBJ whole genome shotgun (WGS) entry which is preliminary data.</text>
</comment>
<evidence type="ECO:0000313" key="16">
    <source>
        <dbReference type="Proteomes" id="UP001241110"/>
    </source>
</evidence>
<evidence type="ECO:0000256" key="6">
    <source>
        <dbReference type="ARBA" id="ARBA00022806"/>
    </source>
</evidence>
<dbReference type="Gene3D" id="3.40.50.300">
    <property type="entry name" value="P-loop containing nucleotide triphosphate hydrolases"/>
    <property type="match status" value="2"/>
</dbReference>
<dbReference type="PANTHER" id="PTHR30580:SF0">
    <property type="entry name" value="PRIMOSOMAL PROTEIN N"/>
    <property type="match status" value="1"/>
</dbReference>
<protein>
    <recommendedName>
        <fullName evidence="12">Replication restart protein PriA</fullName>
    </recommendedName>
    <alternativeName>
        <fullName evidence="12">ATP-dependent DNA helicase PriA</fullName>
        <ecNumber evidence="12">5.6.2.4</ecNumber>
    </alternativeName>
    <alternativeName>
        <fullName evidence="12">DNA 3'-5' helicase PriA</fullName>
    </alternativeName>
</protein>
<keyword evidence="10 12" id="KW-0413">Isomerase</keyword>
<accession>A0AAE3QHU2</accession>
<comment type="cofactor">
    <cofactor evidence="12">
        <name>Zn(2+)</name>
        <dbReference type="ChEBI" id="CHEBI:29105"/>
    </cofactor>
    <text evidence="12">Binds 2 zinc ions per subunit.</text>
</comment>
<dbReference type="EMBL" id="JASJOS010000001">
    <property type="protein sequence ID" value="MDJ1479100.1"/>
    <property type="molecule type" value="Genomic_DNA"/>
</dbReference>
<dbReference type="Proteomes" id="UP001241110">
    <property type="component" value="Unassembled WGS sequence"/>
</dbReference>
<keyword evidence="5 12" id="KW-0378">Hydrolase</keyword>
<dbReference type="GO" id="GO:0006269">
    <property type="term" value="P:DNA replication, synthesis of primer"/>
    <property type="evidence" value="ECO:0007669"/>
    <property type="project" value="UniProtKB-KW"/>
</dbReference>
<dbReference type="PROSITE" id="PS51194">
    <property type="entry name" value="HELICASE_CTER"/>
    <property type="match status" value="1"/>
</dbReference>
<dbReference type="Pfam" id="PF18074">
    <property type="entry name" value="PriA_C"/>
    <property type="match status" value="1"/>
</dbReference>
<dbReference type="GO" id="GO:1990077">
    <property type="term" value="C:primosome complex"/>
    <property type="evidence" value="ECO:0007669"/>
    <property type="project" value="UniProtKB-UniRule"/>
</dbReference>
<feature type="binding site" evidence="12">
    <location>
        <position position="558"/>
    </location>
    <ligand>
        <name>Zn(2+)</name>
        <dbReference type="ChEBI" id="CHEBI:29105"/>
        <label>2</label>
    </ligand>
</feature>
<feature type="binding site" evidence="12">
    <location>
        <position position="561"/>
    </location>
    <ligand>
        <name>Zn(2+)</name>
        <dbReference type="ChEBI" id="CHEBI:29105"/>
        <label>2</label>
    </ligand>
</feature>
<evidence type="ECO:0000256" key="4">
    <source>
        <dbReference type="ARBA" id="ARBA00022741"/>
    </source>
</evidence>
<dbReference type="GO" id="GO:0006302">
    <property type="term" value="P:double-strand break repair"/>
    <property type="evidence" value="ECO:0007669"/>
    <property type="project" value="InterPro"/>
</dbReference>
<dbReference type="FunFam" id="3.40.1440.60:FF:000001">
    <property type="entry name" value="Primosomal protein N"/>
    <property type="match status" value="1"/>
</dbReference>
<dbReference type="RefSeq" id="WP_313975010.1">
    <property type="nucleotide sequence ID" value="NZ_JASJOS010000001.1"/>
</dbReference>
<dbReference type="HAMAP" id="MF_00983">
    <property type="entry name" value="PriA"/>
    <property type="match status" value="1"/>
</dbReference>
<dbReference type="PROSITE" id="PS51192">
    <property type="entry name" value="HELICASE_ATP_BIND_1"/>
    <property type="match status" value="1"/>
</dbReference>
<dbReference type="Pfam" id="PF18319">
    <property type="entry name" value="Zn_ribbon_PriA"/>
    <property type="match status" value="1"/>
</dbReference>
<keyword evidence="8 12" id="KW-0067">ATP-binding</keyword>
<feature type="binding site" evidence="12">
    <location>
        <position position="549"/>
    </location>
    <ligand>
        <name>Zn(2+)</name>
        <dbReference type="ChEBI" id="CHEBI:29105"/>
        <label>1</label>
    </ligand>
</feature>
<dbReference type="FunFam" id="3.40.50.300:FF:000489">
    <property type="entry name" value="Primosome assembly protein PriA"/>
    <property type="match status" value="1"/>
</dbReference>
<name>A0AAE3QHU2_9BACT</name>
<evidence type="ECO:0000256" key="7">
    <source>
        <dbReference type="ARBA" id="ARBA00022833"/>
    </source>
</evidence>
<dbReference type="PANTHER" id="PTHR30580">
    <property type="entry name" value="PRIMOSOMAL PROTEIN N"/>
    <property type="match status" value="1"/>
</dbReference>
<dbReference type="GO" id="GO:0003677">
    <property type="term" value="F:DNA binding"/>
    <property type="evidence" value="ECO:0007669"/>
    <property type="project" value="UniProtKB-UniRule"/>
</dbReference>
<dbReference type="InterPro" id="IPR001650">
    <property type="entry name" value="Helicase_C-like"/>
</dbReference>
<comment type="similarity">
    <text evidence="12">Belongs to the helicase family. PriA subfamily.</text>
</comment>
<evidence type="ECO:0000256" key="1">
    <source>
        <dbReference type="ARBA" id="ARBA00022515"/>
    </source>
</evidence>
<feature type="binding site" evidence="12">
    <location>
        <position position="576"/>
    </location>
    <ligand>
        <name>Zn(2+)</name>
        <dbReference type="ChEBI" id="CHEBI:29105"/>
        <label>2</label>
    </ligand>
</feature>
<keyword evidence="7 12" id="KW-0862">Zinc</keyword>
<dbReference type="InterPro" id="IPR027417">
    <property type="entry name" value="P-loop_NTPase"/>
</dbReference>
<feature type="binding site" evidence="12">
    <location>
        <position position="592"/>
    </location>
    <ligand>
        <name>Zn(2+)</name>
        <dbReference type="ChEBI" id="CHEBI:29105"/>
        <label>1</label>
    </ligand>
</feature>
<dbReference type="InterPro" id="IPR041236">
    <property type="entry name" value="PriA_C"/>
</dbReference>
<dbReference type="InterPro" id="IPR042115">
    <property type="entry name" value="PriA_3primeBD_sf"/>
</dbReference>
<dbReference type="Pfam" id="PF00270">
    <property type="entry name" value="DEAD"/>
    <property type="match status" value="1"/>
</dbReference>
<organism evidence="15 16">
    <name type="scientific">Xanthocytophaga flava</name>
    <dbReference type="NCBI Taxonomy" id="3048013"/>
    <lineage>
        <taxon>Bacteria</taxon>
        <taxon>Pseudomonadati</taxon>
        <taxon>Bacteroidota</taxon>
        <taxon>Cytophagia</taxon>
        <taxon>Cytophagales</taxon>
        <taxon>Rhodocytophagaceae</taxon>
        <taxon>Xanthocytophaga</taxon>
    </lineage>
</organism>
<dbReference type="GO" id="GO:0043138">
    <property type="term" value="F:3'-5' DNA helicase activity"/>
    <property type="evidence" value="ECO:0007669"/>
    <property type="project" value="UniProtKB-EC"/>
</dbReference>
<feature type="domain" description="Helicase C-terminal" evidence="14">
    <location>
        <begin position="584"/>
        <end position="743"/>
    </location>
</feature>
<evidence type="ECO:0000259" key="13">
    <source>
        <dbReference type="PROSITE" id="PS51192"/>
    </source>
</evidence>
<dbReference type="GO" id="GO:0006310">
    <property type="term" value="P:DNA recombination"/>
    <property type="evidence" value="ECO:0007669"/>
    <property type="project" value="InterPro"/>
</dbReference>
<sequence>MSSSDNEINESASLSLGLFPEVVTLFVDVIVPLPLPNLLTYRVPAIMNDMIQVGARVIVQLGTRRILTAIVARVHQDPPKKYIAKPLLELLDEAPMVTTYQLELFRWVADYYMCHIGEVMNAALPSGLKINSESKLQYNPEFDVNTPLTETEGKLLEAVQEKNSLSTDEAARLLGQKDIYPIIKSLSKKGAVLVYEEVKEKYTPKIVKKIRLTRDYEDWEPLKDLIDELEDRKQYKQVGVLMKYLARVPVMQNRTANADGLEKSVLVKDDISESALKTLVKKNVFEEFEIIISRFADVPYSGDDVQLSDSQQLATEKIMSYFKTKDTVLLHGITGSGKTAVYINLIQKVLASGSQVLYLLPEIALTTQIVSRLRKVFGDQMGIYHSKFSDNERVEVWRGVLSGKFNFVIGVRSAIFLPFDNLGLIVVDEEHESSYKQYDPAPRYNARDLALVVARLQQAKVLMGSATPSFESFYNAKQGRYGYVKLTQRFREAQLPEISLVNIRIERKQKKLKHNFSDTLLTSLKDNLTKGEQSILFQNRRGYAPYVMCEDCGWIPHCHQCNVSLTYHQHTQEMRCHYCGFTEQMSHQCPVCGSTRIKTMGYGTEKIEDELKLLIPQARTARMDLDTTRQKNAIQNIVQAFEAGETDILIGTQMLSKGLDFDKVSFVGIFDADHIIHFPDFRAHERAFQLLTQVAGRAGRRNTQGRVLIQTGNPELFVIEKILQNDYEGLYEKEIPERQKFNYPPFTRLIRLIIKHEDEIMAEEAAQALANGLREKMGSRVLGPEPPLVNRIRNQFLKDILIKLEKDNINLRLIKEQIREEIQKILTTKQFKQASIVIDVDPM</sequence>
<dbReference type="GO" id="GO:0016787">
    <property type="term" value="F:hydrolase activity"/>
    <property type="evidence" value="ECO:0007669"/>
    <property type="project" value="UniProtKB-KW"/>
</dbReference>
<keyword evidence="1 12" id="KW-0639">Primosome</keyword>
<dbReference type="SUPFAM" id="SSF52540">
    <property type="entry name" value="P-loop containing nucleoside triphosphate hydrolases"/>
    <property type="match status" value="1"/>
</dbReference>
<dbReference type="SMART" id="SM00487">
    <property type="entry name" value="DEXDc"/>
    <property type="match status" value="1"/>
</dbReference>
<dbReference type="SMART" id="SM00490">
    <property type="entry name" value="HELICc"/>
    <property type="match status" value="1"/>
</dbReference>
<dbReference type="InterPro" id="IPR040498">
    <property type="entry name" value="PriA_CRR"/>
</dbReference>
<dbReference type="GO" id="GO:0005524">
    <property type="term" value="F:ATP binding"/>
    <property type="evidence" value="ECO:0007669"/>
    <property type="project" value="UniProtKB-UniRule"/>
</dbReference>
<keyword evidence="9 12" id="KW-0238">DNA-binding</keyword>
<feature type="binding site" evidence="12">
    <location>
        <position position="579"/>
    </location>
    <ligand>
        <name>Zn(2+)</name>
        <dbReference type="ChEBI" id="CHEBI:29105"/>
        <label>2</label>
    </ligand>
</feature>
<keyword evidence="4 12" id="KW-0547">Nucleotide-binding</keyword>
<evidence type="ECO:0000259" key="14">
    <source>
        <dbReference type="PROSITE" id="PS51194"/>
    </source>
</evidence>
<dbReference type="InterPro" id="IPR011545">
    <property type="entry name" value="DEAD/DEAH_box_helicase_dom"/>
</dbReference>
<dbReference type="EC" id="5.6.2.4" evidence="12"/>